<reference evidence="8 9" key="1">
    <citation type="journal article" date="2018" name="Gigascience">
        <title>Genomes of trombidid mites reveal novel predicted allergens and laterally-transferred genes associated with secondary metabolism.</title>
        <authorList>
            <person name="Dong X."/>
            <person name="Chaisiri K."/>
            <person name="Xia D."/>
            <person name="Armstrong S.D."/>
            <person name="Fang Y."/>
            <person name="Donnelly M.J."/>
            <person name="Kadowaki T."/>
            <person name="McGarry J.W."/>
            <person name="Darby A.C."/>
            <person name="Makepeace B.L."/>
        </authorList>
    </citation>
    <scope>NUCLEOTIDE SEQUENCE [LARGE SCALE GENOMIC DNA]</scope>
    <source>
        <strain evidence="8">UoL-WK</strain>
    </source>
</reference>
<evidence type="ECO:0000256" key="6">
    <source>
        <dbReference type="ARBA" id="ARBA00023303"/>
    </source>
</evidence>
<dbReference type="PANTHER" id="PTHR46480:SF1">
    <property type="entry name" value="VOLTAGE-GATED HYDROGEN CHANNEL 1"/>
    <property type="match status" value="1"/>
</dbReference>
<protein>
    <submittedName>
        <fullName evidence="8">Voltage-gated hydrogen channel 1-like protein</fullName>
    </submittedName>
</protein>
<keyword evidence="9" id="KW-1185">Reference proteome</keyword>
<proteinExistence type="predicted"/>
<keyword evidence="4" id="KW-0851">Voltage-gated channel</keyword>
<sequence>MSSPFLLPVNEPSINQYTSMATTTSNEETPAGFREKLIKLFHSYRFHLLIIALVIIDCLIVVTELIIELNVLNKECKEETPHSSSEVLSVSNDLKESGPQLVIHIASSLDQYNHIISIRD</sequence>
<evidence type="ECO:0000313" key="9">
    <source>
        <dbReference type="Proteomes" id="UP000285301"/>
    </source>
</evidence>
<dbReference type="OrthoDB" id="7780252at2759"/>
<keyword evidence="7" id="KW-0812">Transmembrane</keyword>
<evidence type="ECO:0000256" key="7">
    <source>
        <dbReference type="SAM" id="Phobius"/>
    </source>
</evidence>
<organism evidence="8 9">
    <name type="scientific">Dinothrombium tinctorium</name>
    <dbReference type="NCBI Taxonomy" id="1965070"/>
    <lineage>
        <taxon>Eukaryota</taxon>
        <taxon>Metazoa</taxon>
        <taxon>Ecdysozoa</taxon>
        <taxon>Arthropoda</taxon>
        <taxon>Chelicerata</taxon>
        <taxon>Arachnida</taxon>
        <taxon>Acari</taxon>
        <taxon>Acariformes</taxon>
        <taxon>Trombidiformes</taxon>
        <taxon>Prostigmata</taxon>
        <taxon>Anystina</taxon>
        <taxon>Parasitengona</taxon>
        <taxon>Trombidioidea</taxon>
        <taxon>Trombidiidae</taxon>
        <taxon>Dinothrombium</taxon>
    </lineage>
</organism>
<keyword evidence="5" id="KW-0406">Ion transport</keyword>
<dbReference type="AlphaFoldDB" id="A0A443RKV9"/>
<accession>A0A443RKV9</accession>
<name>A0A443RKV9_9ACAR</name>
<evidence type="ECO:0000256" key="2">
    <source>
        <dbReference type="ARBA" id="ARBA00022448"/>
    </source>
</evidence>
<evidence type="ECO:0000256" key="5">
    <source>
        <dbReference type="ARBA" id="ARBA00023065"/>
    </source>
</evidence>
<dbReference type="InterPro" id="IPR031846">
    <property type="entry name" value="Hvcn1"/>
</dbReference>
<comment type="caution">
    <text evidence="8">The sequence shown here is derived from an EMBL/GenBank/DDBJ whole genome shotgun (WGS) entry which is preliminary data.</text>
</comment>
<comment type="subcellular location">
    <subcellularLocation>
        <location evidence="1">Cell membrane</location>
        <topology evidence="1">Multi-pass membrane protein</topology>
    </subcellularLocation>
</comment>
<keyword evidence="6" id="KW-0407">Ion channel</keyword>
<dbReference type="GO" id="GO:0030171">
    <property type="term" value="F:voltage-gated proton channel activity"/>
    <property type="evidence" value="ECO:0007669"/>
    <property type="project" value="InterPro"/>
</dbReference>
<dbReference type="GO" id="GO:0005886">
    <property type="term" value="C:plasma membrane"/>
    <property type="evidence" value="ECO:0007669"/>
    <property type="project" value="UniProtKB-SubCell"/>
</dbReference>
<keyword evidence="3" id="KW-1003">Cell membrane</keyword>
<evidence type="ECO:0000256" key="4">
    <source>
        <dbReference type="ARBA" id="ARBA00022882"/>
    </source>
</evidence>
<feature type="transmembrane region" description="Helical" evidence="7">
    <location>
        <begin position="46"/>
        <end position="67"/>
    </location>
</feature>
<feature type="non-terminal residue" evidence="8">
    <location>
        <position position="120"/>
    </location>
</feature>
<dbReference type="Proteomes" id="UP000285301">
    <property type="component" value="Unassembled WGS sequence"/>
</dbReference>
<dbReference type="GO" id="GO:0034702">
    <property type="term" value="C:monoatomic ion channel complex"/>
    <property type="evidence" value="ECO:0007669"/>
    <property type="project" value="UniProtKB-KW"/>
</dbReference>
<evidence type="ECO:0000313" key="8">
    <source>
        <dbReference type="EMBL" id="RWS15911.1"/>
    </source>
</evidence>
<keyword evidence="7" id="KW-0472">Membrane</keyword>
<evidence type="ECO:0000256" key="3">
    <source>
        <dbReference type="ARBA" id="ARBA00022475"/>
    </source>
</evidence>
<keyword evidence="7" id="KW-1133">Transmembrane helix</keyword>
<dbReference type="EMBL" id="NCKU01000340">
    <property type="protein sequence ID" value="RWS15911.1"/>
    <property type="molecule type" value="Genomic_DNA"/>
</dbReference>
<keyword evidence="2" id="KW-0813">Transport</keyword>
<dbReference type="PANTHER" id="PTHR46480">
    <property type="entry name" value="F20B24.22"/>
    <property type="match status" value="1"/>
</dbReference>
<evidence type="ECO:0000256" key="1">
    <source>
        <dbReference type="ARBA" id="ARBA00004651"/>
    </source>
</evidence>
<gene>
    <name evidence="8" type="ORF">B4U79_02296</name>
</gene>